<dbReference type="EMBL" id="UXEP01000019">
    <property type="protein sequence ID" value="VDC42945.1"/>
    <property type="molecule type" value="Genomic_DNA"/>
</dbReference>
<keyword evidence="1" id="KW-0472">Membrane</keyword>
<keyword evidence="1" id="KW-1133">Transmembrane helix</keyword>
<dbReference type="Proteomes" id="UP000280759">
    <property type="component" value="Unassembled WGS sequence"/>
</dbReference>
<gene>
    <name evidence="2" type="ORF">FMV2238Y02_14200</name>
</gene>
<evidence type="ECO:0000313" key="3">
    <source>
        <dbReference type="Proteomes" id="UP000280759"/>
    </source>
</evidence>
<feature type="transmembrane region" description="Helical" evidence="1">
    <location>
        <begin position="12"/>
        <end position="31"/>
    </location>
</feature>
<accession>A0A3P5XR20</accession>
<evidence type="ECO:0000256" key="1">
    <source>
        <dbReference type="SAM" id="Phobius"/>
    </source>
</evidence>
<name>A0A3P5XR20_STRCB</name>
<feature type="transmembrane region" description="Helical" evidence="1">
    <location>
        <begin position="37"/>
        <end position="59"/>
    </location>
</feature>
<organism evidence="2 3">
    <name type="scientific">Streptococcus canis</name>
    <dbReference type="NCBI Taxonomy" id="1329"/>
    <lineage>
        <taxon>Bacteria</taxon>
        <taxon>Bacillati</taxon>
        <taxon>Bacillota</taxon>
        <taxon>Bacilli</taxon>
        <taxon>Lactobacillales</taxon>
        <taxon>Streptococcaceae</taxon>
        <taxon>Streptococcus</taxon>
    </lineage>
</organism>
<protein>
    <submittedName>
        <fullName evidence="2">Uncharacterized protein</fullName>
    </submittedName>
</protein>
<reference evidence="2 3" key="1">
    <citation type="submission" date="2018-10" db="EMBL/GenBank/DDBJ databases">
        <authorList>
            <consortium name="Molecular Microbiology and Infection Unit (UMMI)"/>
            <person name="Machado M."/>
        </authorList>
    </citation>
    <scope>NUCLEOTIDE SEQUENCE [LARGE SCALE GENOMIC DNA]</scope>
    <source>
        <strain evidence="2">FMV2238.02</strain>
    </source>
</reference>
<sequence length="67" mass="7882">MKLKIYSHLAVLLELSAFLFITIYLVLLFFSSLNNTLLLYFLSLFVSLLLAEIIIHLFLEIRVVHRK</sequence>
<dbReference type="AlphaFoldDB" id="A0A3P5XR20"/>
<proteinExistence type="predicted"/>
<keyword evidence="1" id="KW-0812">Transmembrane</keyword>
<evidence type="ECO:0000313" key="2">
    <source>
        <dbReference type="EMBL" id="VDC42945.1"/>
    </source>
</evidence>
<keyword evidence="3" id="KW-1185">Reference proteome</keyword>